<feature type="signal peptide" evidence="1">
    <location>
        <begin position="1"/>
        <end position="29"/>
    </location>
</feature>
<dbReference type="EMBL" id="GGFL01013843">
    <property type="protein sequence ID" value="MBW78021.1"/>
    <property type="molecule type" value="Transcribed_RNA"/>
</dbReference>
<name>A0A2M4DKF3_ANODA</name>
<feature type="chain" id="PRO_5014934762" evidence="1">
    <location>
        <begin position="30"/>
        <end position="94"/>
    </location>
</feature>
<protein>
    <submittedName>
        <fullName evidence="2">Putative secreted protein</fullName>
    </submittedName>
</protein>
<proteinExistence type="predicted"/>
<reference evidence="2" key="1">
    <citation type="submission" date="2018-01" db="EMBL/GenBank/DDBJ databases">
        <title>An insight into the sialome of Amazonian anophelines.</title>
        <authorList>
            <person name="Ribeiro J.M."/>
            <person name="Scarpassa V."/>
            <person name="Calvo E."/>
        </authorList>
    </citation>
    <scope>NUCLEOTIDE SEQUENCE</scope>
</reference>
<evidence type="ECO:0000313" key="2">
    <source>
        <dbReference type="EMBL" id="MBW78021.1"/>
    </source>
</evidence>
<organism evidence="2">
    <name type="scientific">Anopheles darlingi</name>
    <name type="common">Mosquito</name>
    <dbReference type="NCBI Taxonomy" id="43151"/>
    <lineage>
        <taxon>Eukaryota</taxon>
        <taxon>Metazoa</taxon>
        <taxon>Ecdysozoa</taxon>
        <taxon>Arthropoda</taxon>
        <taxon>Hexapoda</taxon>
        <taxon>Insecta</taxon>
        <taxon>Pterygota</taxon>
        <taxon>Neoptera</taxon>
        <taxon>Endopterygota</taxon>
        <taxon>Diptera</taxon>
        <taxon>Nematocera</taxon>
        <taxon>Culicoidea</taxon>
        <taxon>Culicidae</taxon>
        <taxon>Anophelinae</taxon>
        <taxon>Anopheles</taxon>
    </lineage>
</organism>
<keyword evidence="1" id="KW-0732">Signal</keyword>
<accession>A0A2M4DKF3</accession>
<sequence>MCLACALAVRELVLWLSLRGLVQVDPAAGQPASQPANLAVLMAPDGRLPHPSATFRTRRGGSNSFFFGLTIHSPLFQREVNSVVKVCPVTHRLV</sequence>
<dbReference type="AlphaFoldDB" id="A0A2M4DKF3"/>
<evidence type="ECO:0000256" key="1">
    <source>
        <dbReference type="SAM" id="SignalP"/>
    </source>
</evidence>